<proteinExistence type="predicted"/>
<dbReference type="Pfam" id="PF00611">
    <property type="entry name" value="FCH"/>
    <property type="match status" value="1"/>
</dbReference>
<evidence type="ECO:0000256" key="3">
    <source>
        <dbReference type="SAM" id="MobiDB-lite"/>
    </source>
</evidence>
<dbReference type="GO" id="GO:0006897">
    <property type="term" value="P:endocytosis"/>
    <property type="evidence" value="ECO:0007669"/>
    <property type="project" value="UniProtKB-KW"/>
</dbReference>
<feature type="compositionally biased region" description="Pro residues" evidence="3">
    <location>
        <begin position="253"/>
        <end position="282"/>
    </location>
</feature>
<name>A0A7H8R7K8_TALRU</name>
<dbReference type="InterPro" id="IPR001060">
    <property type="entry name" value="FCH_dom"/>
</dbReference>
<evidence type="ECO:0000259" key="4">
    <source>
        <dbReference type="PROSITE" id="PS51072"/>
    </source>
</evidence>
<dbReference type="GO" id="GO:0005886">
    <property type="term" value="C:plasma membrane"/>
    <property type="evidence" value="ECO:0007669"/>
    <property type="project" value="TreeGrafter"/>
</dbReference>
<dbReference type="InterPro" id="IPR027267">
    <property type="entry name" value="AH/BAR_dom_sf"/>
</dbReference>
<dbReference type="CDD" id="cd09264">
    <property type="entry name" value="AP_Syp1_MHD"/>
    <property type="match status" value="1"/>
</dbReference>
<dbReference type="InterPro" id="IPR049609">
    <property type="entry name" value="Syp1-like_MHD"/>
</dbReference>
<dbReference type="GO" id="GO:0032185">
    <property type="term" value="P:septin cytoskeleton organization"/>
    <property type="evidence" value="ECO:0007669"/>
    <property type="project" value="TreeGrafter"/>
</dbReference>
<keyword evidence="6" id="KW-1185">Reference proteome</keyword>
<gene>
    <name evidence="5" type="ORF">TRUGW13939_09365</name>
</gene>
<keyword evidence="1" id="KW-0254">Endocytosis</keyword>
<dbReference type="EMBL" id="CP055902">
    <property type="protein sequence ID" value="QKX62206.1"/>
    <property type="molecule type" value="Genomic_DNA"/>
</dbReference>
<accession>A0A7H8R7K8</accession>
<feature type="region of interest" description="Disordered" evidence="3">
    <location>
        <begin position="523"/>
        <end position="596"/>
    </location>
</feature>
<keyword evidence="2" id="KW-0175">Coiled coil</keyword>
<dbReference type="OrthoDB" id="331602at2759"/>
<protein>
    <recommendedName>
        <fullName evidence="4">MHD domain-containing protein</fullName>
    </recommendedName>
</protein>
<dbReference type="Proteomes" id="UP000509510">
    <property type="component" value="Chromosome V"/>
</dbReference>
<evidence type="ECO:0000256" key="2">
    <source>
        <dbReference type="SAM" id="Coils"/>
    </source>
</evidence>
<feature type="compositionally biased region" description="Polar residues" evidence="3">
    <location>
        <begin position="415"/>
        <end position="425"/>
    </location>
</feature>
<dbReference type="GO" id="GO:0030139">
    <property type="term" value="C:endocytic vesicle"/>
    <property type="evidence" value="ECO:0007669"/>
    <property type="project" value="TreeGrafter"/>
</dbReference>
<sequence>MDLARQEYPALLTSLQPPQAAAVLNDRIRVINKVNVDIADWLQERRRVEELYVQGLRKLARRPLPDDSATLGIFQLPWKRIVTATESLAASHETLASKIEQDVERPLREYGSKNRDLSSMPSIHNDLVNLAKSLDAAQKRLQKAKEKRSKGADKAIAASSSLAEATQQWESRAPFVFEQLQSVDESRLNHLRDVLTQLQTHEADQVERSRQTAESCLNALLNVQTADEIKTFAAKIGGGRESAPLRRSSSAAAPPPQPPPPAPVPTAPVNTPPPVDLPPPPRIQDDAASQYSNRSGRIGREGPPVPEPRQTPKMGGLRRLGTVMNRRKSVALGSGTSISGQEKKSRTGFSFRRGDSSRDVHTQLPSTPPGRDSPSIAGDSTASPPTTVSLRDPPIFEESTGITPIREATEAPVITNGTAANLADSQQAQTAAAQPPVDSEGFTEKPSTVDEITRAQREAAGLEESGLNLTIRDQPIHEDEEQAKQAMDDIANTLRMQGLQSGIRRNAGTIRGRRDVRNTMFVASSASPEPGPAISPAASLAPPPEPLAKSPLPPAPVAPAPLSQEDRAMSDTTSIHSSHTLHSISGPVSHPELHDPGLNASVVETVNSWFEGGSVSKSFVVGELALAYNAVPGTTPENSTIRLDNFALLEKVAANPHFVAEVSNTDDEKRGEYAVSLAKIARSIPTVAFKYQVHLPSTSVSSYSPIIFTPAWNLEEFQASAIIPYKVNPAFTAGEPTGSIILKNVVITVNLDLSPEDEVTKQPREVARATAAVMYPNTGAAFRRKQSAVVWKLPELEVKPDAENKLLVRFTTAVSWPRKGKVDTKFEYHTTDATSRLGISVADKGQTAKDPFADESNGGNSTPTPVSPTWKEVRTVRKLVAGKYVSS</sequence>
<organism evidence="5 6">
    <name type="scientific">Talaromyces rugulosus</name>
    <name type="common">Penicillium rugulosum</name>
    <dbReference type="NCBI Taxonomy" id="121627"/>
    <lineage>
        <taxon>Eukaryota</taxon>
        <taxon>Fungi</taxon>
        <taxon>Dikarya</taxon>
        <taxon>Ascomycota</taxon>
        <taxon>Pezizomycotina</taxon>
        <taxon>Eurotiomycetes</taxon>
        <taxon>Eurotiomycetidae</taxon>
        <taxon>Eurotiales</taxon>
        <taxon>Trichocomaceae</taxon>
        <taxon>Talaromyces</taxon>
        <taxon>Talaromyces sect. Islandici</taxon>
    </lineage>
</organism>
<feature type="compositionally biased region" description="Pro residues" evidence="3">
    <location>
        <begin position="541"/>
        <end position="559"/>
    </location>
</feature>
<evidence type="ECO:0000313" key="5">
    <source>
        <dbReference type="EMBL" id="QKX62206.1"/>
    </source>
</evidence>
<dbReference type="Pfam" id="PF10291">
    <property type="entry name" value="muHD"/>
    <property type="match status" value="1"/>
</dbReference>
<feature type="coiled-coil region" evidence="2">
    <location>
        <begin position="127"/>
        <end position="154"/>
    </location>
</feature>
<feature type="region of interest" description="Disordered" evidence="3">
    <location>
        <begin position="238"/>
        <end position="447"/>
    </location>
</feature>
<dbReference type="KEGG" id="trg:TRUGW13939_09365"/>
<feature type="compositionally biased region" description="Polar residues" evidence="3">
    <location>
        <begin position="378"/>
        <end position="389"/>
    </location>
</feature>
<dbReference type="PANTHER" id="PTHR23065">
    <property type="entry name" value="PROLINE-SERINE-THREONINE PHOSPHATASE INTERACTING PROTEIN 1"/>
    <property type="match status" value="1"/>
</dbReference>
<dbReference type="AlphaFoldDB" id="A0A7H8R7K8"/>
<dbReference type="GeneID" id="55996848"/>
<dbReference type="CDD" id="cd07650">
    <property type="entry name" value="F-BAR_Syp1p_like"/>
    <property type="match status" value="1"/>
</dbReference>
<dbReference type="Gene3D" id="1.20.1270.60">
    <property type="entry name" value="Arfaptin homology (AH) domain/BAR domain"/>
    <property type="match status" value="1"/>
</dbReference>
<dbReference type="SUPFAM" id="SSF103657">
    <property type="entry name" value="BAR/IMD domain-like"/>
    <property type="match status" value="1"/>
</dbReference>
<dbReference type="InterPro" id="IPR028565">
    <property type="entry name" value="MHD"/>
</dbReference>
<evidence type="ECO:0000313" key="6">
    <source>
        <dbReference type="Proteomes" id="UP000509510"/>
    </source>
</evidence>
<feature type="compositionally biased region" description="Basic and acidic residues" evidence="3">
    <location>
        <begin position="352"/>
        <end position="361"/>
    </location>
</feature>
<dbReference type="GO" id="GO:0032153">
    <property type="term" value="C:cell division site"/>
    <property type="evidence" value="ECO:0007669"/>
    <property type="project" value="TreeGrafter"/>
</dbReference>
<dbReference type="InterPro" id="IPR018808">
    <property type="entry name" value="Muniscin_C"/>
</dbReference>
<feature type="compositionally biased region" description="Low complexity" evidence="3">
    <location>
        <begin position="570"/>
        <end position="585"/>
    </location>
</feature>
<dbReference type="RefSeq" id="XP_035348380.1">
    <property type="nucleotide sequence ID" value="XM_035492487.1"/>
</dbReference>
<reference evidence="6" key="1">
    <citation type="submission" date="2020-06" db="EMBL/GenBank/DDBJ databases">
        <title>A chromosome-scale genome assembly of Talaromyces rugulosus W13939.</title>
        <authorList>
            <person name="Wang B."/>
            <person name="Guo L."/>
            <person name="Ye K."/>
            <person name="Wang L."/>
        </authorList>
    </citation>
    <scope>NUCLEOTIDE SEQUENCE [LARGE SCALE GENOMIC DNA]</scope>
    <source>
        <strain evidence="6">W13939</strain>
    </source>
</reference>
<feature type="domain" description="MHD" evidence="4">
    <location>
        <begin position="595"/>
        <end position="874"/>
    </location>
</feature>
<evidence type="ECO:0000256" key="1">
    <source>
        <dbReference type="ARBA" id="ARBA00022583"/>
    </source>
</evidence>
<dbReference type="FunFam" id="1.20.1270.60:FF:000102">
    <property type="entry name" value="WGS project CABT00000000 data, contig 2.23"/>
    <property type="match status" value="1"/>
</dbReference>
<feature type="region of interest" description="Disordered" evidence="3">
    <location>
        <begin position="840"/>
        <end position="870"/>
    </location>
</feature>
<dbReference type="PROSITE" id="PS51072">
    <property type="entry name" value="MHD"/>
    <property type="match status" value="1"/>
</dbReference>
<dbReference type="PANTHER" id="PTHR23065:SF54">
    <property type="entry name" value="SUPPRESSOR OF YEAST PROFILIN DELETION"/>
    <property type="match status" value="1"/>
</dbReference>